<dbReference type="HOGENOM" id="CLU_1550176_0_0_1"/>
<proteinExistence type="inferred from homology"/>
<dbReference type="PANTHER" id="PTHR30620">
    <property type="entry name" value="PERIPLASMIC BETA-GLUCOSIDASE-RELATED"/>
    <property type="match status" value="1"/>
</dbReference>
<dbReference type="AlphaFoldDB" id="D8SR47"/>
<dbReference type="GO" id="GO:0005975">
    <property type="term" value="P:carbohydrate metabolic process"/>
    <property type="evidence" value="ECO:0007669"/>
    <property type="project" value="InterPro"/>
</dbReference>
<dbReference type="InterPro" id="IPR017853">
    <property type="entry name" value="GH"/>
</dbReference>
<gene>
    <name evidence="8" type="ORF">SELMODRAFT_424822</name>
    <name evidence="7" type="ORF">SELMODRAFT_432566</name>
</gene>
<protein>
    <recommendedName>
        <fullName evidence="3">beta-glucosidase</fullName>
        <ecNumber evidence="3">3.2.1.21</ecNumber>
    </recommendedName>
</protein>
<comment type="catalytic activity">
    <reaction evidence="1">
        <text>Hydrolysis of terminal, non-reducing beta-D-glucosyl residues with release of beta-D-glucose.</text>
        <dbReference type="EC" id="3.2.1.21"/>
    </reaction>
</comment>
<organism evidence="9">
    <name type="scientific">Selaginella moellendorffii</name>
    <name type="common">Spikemoss</name>
    <dbReference type="NCBI Taxonomy" id="88036"/>
    <lineage>
        <taxon>Eukaryota</taxon>
        <taxon>Viridiplantae</taxon>
        <taxon>Streptophyta</taxon>
        <taxon>Embryophyta</taxon>
        <taxon>Tracheophyta</taxon>
        <taxon>Lycopodiopsida</taxon>
        <taxon>Selaginellales</taxon>
        <taxon>Selaginellaceae</taxon>
        <taxon>Selaginella</taxon>
    </lineage>
</organism>
<dbReference type="InterPro" id="IPR051915">
    <property type="entry name" value="Cellulose_Degrad_GH3"/>
</dbReference>
<evidence type="ECO:0000313" key="8">
    <source>
        <dbReference type="EMBL" id="EFJ12980.1"/>
    </source>
</evidence>
<dbReference type="KEGG" id="smo:SELMODRAFT_432566"/>
<dbReference type="Gramene" id="EFJ04273">
    <property type="protein sequence ID" value="EFJ04273"/>
    <property type="gene ID" value="SELMODRAFT_432566"/>
</dbReference>
<keyword evidence="4" id="KW-0732">Signal</keyword>
<dbReference type="EC" id="3.2.1.21" evidence="3"/>
<evidence type="ECO:0000256" key="4">
    <source>
        <dbReference type="ARBA" id="ARBA00022729"/>
    </source>
</evidence>
<evidence type="ECO:0000256" key="2">
    <source>
        <dbReference type="ARBA" id="ARBA00005336"/>
    </source>
</evidence>
<sequence>MASTLFTMSIKPWIGRVCQDPRWGRCFRRCYSEKPQLVKAMTTIISGLQAAACSKHYELCQQEFVIPDWQGIDRITKPGTYLHSSRLSGIDMVRNACFFSPSLPTGALFFLLVSPEDNDFLLHHGAPYEYTKFIGTLTSLVKEGFISMDRIDDTVRRLRFVMFSAGSQRSLSKTASKALVAGSNLGNQWLLVGER</sequence>
<dbReference type="Gene3D" id="3.20.20.300">
    <property type="entry name" value="Glycoside hydrolase, family 3, N-terminal domain"/>
    <property type="match status" value="2"/>
</dbReference>
<evidence type="ECO:0000256" key="6">
    <source>
        <dbReference type="ARBA" id="ARBA00023295"/>
    </source>
</evidence>
<keyword evidence="5" id="KW-0378">Hydrolase</keyword>
<name>D8SR47_SELML</name>
<keyword evidence="6" id="KW-0326">Glycosidase</keyword>
<keyword evidence="9" id="KW-1185">Reference proteome</keyword>
<dbReference type="GO" id="GO:0008422">
    <property type="term" value="F:beta-glucosidase activity"/>
    <property type="evidence" value="ECO:0007669"/>
    <property type="project" value="UniProtKB-EC"/>
</dbReference>
<dbReference type="PANTHER" id="PTHR30620:SF16">
    <property type="entry name" value="LYSOSOMAL BETA GLUCOSIDASE"/>
    <property type="match status" value="1"/>
</dbReference>
<dbReference type="KEGG" id="smo:SELMODRAFT_424822"/>
<evidence type="ECO:0000313" key="7">
    <source>
        <dbReference type="EMBL" id="EFJ04273.1"/>
    </source>
</evidence>
<dbReference type="Gramene" id="EFJ12980">
    <property type="protein sequence ID" value="EFJ12980"/>
    <property type="gene ID" value="SELMODRAFT_424822"/>
</dbReference>
<dbReference type="EMBL" id="GL377635">
    <property type="protein sequence ID" value="EFJ12980.1"/>
    <property type="molecule type" value="Genomic_DNA"/>
</dbReference>
<dbReference type="InParanoid" id="D8SR47"/>
<comment type="similarity">
    <text evidence="2">Belongs to the glycosyl hydrolase 3 family.</text>
</comment>
<dbReference type="Proteomes" id="UP000001514">
    <property type="component" value="Unassembled WGS sequence"/>
</dbReference>
<evidence type="ECO:0000256" key="5">
    <source>
        <dbReference type="ARBA" id="ARBA00022801"/>
    </source>
</evidence>
<evidence type="ECO:0000256" key="1">
    <source>
        <dbReference type="ARBA" id="ARBA00000448"/>
    </source>
</evidence>
<evidence type="ECO:0000313" key="9">
    <source>
        <dbReference type="Proteomes" id="UP000001514"/>
    </source>
</evidence>
<dbReference type="SUPFAM" id="SSF51445">
    <property type="entry name" value="(Trans)glycosidases"/>
    <property type="match status" value="1"/>
</dbReference>
<accession>D8SR47</accession>
<evidence type="ECO:0000256" key="3">
    <source>
        <dbReference type="ARBA" id="ARBA00012744"/>
    </source>
</evidence>
<dbReference type="InterPro" id="IPR036962">
    <property type="entry name" value="Glyco_hydro_3_N_sf"/>
</dbReference>
<dbReference type="EMBL" id="GL378032">
    <property type="protein sequence ID" value="EFJ04273.1"/>
    <property type="molecule type" value="Genomic_DNA"/>
</dbReference>
<reference evidence="8 9" key="1">
    <citation type="journal article" date="2011" name="Science">
        <title>The Selaginella genome identifies genetic changes associated with the evolution of vascular plants.</title>
        <authorList>
            <person name="Banks J.A."/>
            <person name="Nishiyama T."/>
            <person name="Hasebe M."/>
            <person name="Bowman J.L."/>
            <person name="Gribskov M."/>
            <person name="dePamphilis C."/>
            <person name="Albert V.A."/>
            <person name="Aono N."/>
            <person name="Aoyama T."/>
            <person name="Ambrose B.A."/>
            <person name="Ashton N.W."/>
            <person name="Axtell M.J."/>
            <person name="Barker E."/>
            <person name="Barker M.S."/>
            <person name="Bennetzen J.L."/>
            <person name="Bonawitz N.D."/>
            <person name="Chapple C."/>
            <person name="Cheng C."/>
            <person name="Correa L.G."/>
            <person name="Dacre M."/>
            <person name="DeBarry J."/>
            <person name="Dreyer I."/>
            <person name="Elias M."/>
            <person name="Engstrom E.M."/>
            <person name="Estelle M."/>
            <person name="Feng L."/>
            <person name="Finet C."/>
            <person name="Floyd S.K."/>
            <person name="Frommer W.B."/>
            <person name="Fujita T."/>
            <person name="Gramzow L."/>
            <person name="Gutensohn M."/>
            <person name="Harholt J."/>
            <person name="Hattori M."/>
            <person name="Heyl A."/>
            <person name="Hirai T."/>
            <person name="Hiwatashi Y."/>
            <person name="Ishikawa M."/>
            <person name="Iwata M."/>
            <person name="Karol K.G."/>
            <person name="Koehler B."/>
            <person name="Kolukisaoglu U."/>
            <person name="Kubo M."/>
            <person name="Kurata T."/>
            <person name="Lalonde S."/>
            <person name="Li K."/>
            <person name="Li Y."/>
            <person name="Litt A."/>
            <person name="Lyons E."/>
            <person name="Manning G."/>
            <person name="Maruyama T."/>
            <person name="Michael T.P."/>
            <person name="Mikami K."/>
            <person name="Miyazaki S."/>
            <person name="Morinaga S."/>
            <person name="Murata T."/>
            <person name="Mueller-Roeber B."/>
            <person name="Nelson D.R."/>
            <person name="Obara M."/>
            <person name="Oguri Y."/>
            <person name="Olmstead R.G."/>
            <person name="Onodera N."/>
            <person name="Petersen B.L."/>
            <person name="Pils B."/>
            <person name="Prigge M."/>
            <person name="Rensing S.A."/>
            <person name="Riano-Pachon D.M."/>
            <person name="Roberts A.W."/>
            <person name="Sato Y."/>
            <person name="Scheller H.V."/>
            <person name="Schulz B."/>
            <person name="Schulz C."/>
            <person name="Shakirov E.V."/>
            <person name="Shibagaki N."/>
            <person name="Shinohara N."/>
            <person name="Shippen D.E."/>
            <person name="Soerensen I."/>
            <person name="Sotooka R."/>
            <person name="Sugimoto N."/>
            <person name="Sugita M."/>
            <person name="Sumikawa N."/>
            <person name="Tanurdzic M."/>
            <person name="Theissen G."/>
            <person name="Ulvskov P."/>
            <person name="Wakazuki S."/>
            <person name="Weng J.K."/>
            <person name="Willats W.W."/>
            <person name="Wipf D."/>
            <person name="Wolf P.G."/>
            <person name="Yang L."/>
            <person name="Zimmer A.D."/>
            <person name="Zhu Q."/>
            <person name="Mitros T."/>
            <person name="Hellsten U."/>
            <person name="Loque D."/>
            <person name="Otillar R."/>
            <person name="Salamov A."/>
            <person name="Schmutz J."/>
            <person name="Shapiro H."/>
            <person name="Lindquist E."/>
            <person name="Lucas S."/>
            <person name="Rokhsar D."/>
            <person name="Grigoriev I.V."/>
        </authorList>
    </citation>
    <scope>NUCLEOTIDE SEQUENCE [LARGE SCALE GENOMIC DNA]</scope>
</reference>